<dbReference type="RefSeq" id="WP_254159507.1">
    <property type="nucleotide sequence ID" value="NZ_CP100355.1"/>
</dbReference>
<keyword evidence="1" id="KW-1133">Transmembrane helix</keyword>
<feature type="transmembrane region" description="Helical" evidence="1">
    <location>
        <begin position="234"/>
        <end position="250"/>
    </location>
</feature>
<keyword evidence="3" id="KW-1185">Reference proteome</keyword>
<feature type="transmembrane region" description="Helical" evidence="1">
    <location>
        <begin position="6"/>
        <end position="26"/>
    </location>
</feature>
<evidence type="ECO:0000313" key="2">
    <source>
        <dbReference type="EMBL" id="UTF54798.1"/>
    </source>
</evidence>
<dbReference type="AlphaFoldDB" id="A0A9E7NDB8"/>
<feature type="transmembrane region" description="Helical" evidence="1">
    <location>
        <begin position="294"/>
        <end position="316"/>
    </location>
</feature>
<dbReference type="EMBL" id="CP100355">
    <property type="protein sequence ID" value="UTF54798.1"/>
    <property type="molecule type" value="Genomic_DNA"/>
</dbReference>
<dbReference type="KEGG" id="sawl:NGM29_05900"/>
<evidence type="ECO:0000256" key="1">
    <source>
        <dbReference type="SAM" id="Phobius"/>
    </source>
</evidence>
<organism evidence="2 3">
    <name type="scientific">Natronosalvus rutilus</name>
    <dbReference type="NCBI Taxonomy" id="2953753"/>
    <lineage>
        <taxon>Archaea</taxon>
        <taxon>Methanobacteriati</taxon>
        <taxon>Methanobacteriota</taxon>
        <taxon>Stenosarchaea group</taxon>
        <taxon>Halobacteria</taxon>
        <taxon>Halobacteriales</taxon>
        <taxon>Natrialbaceae</taxon>
        <taxon>Natronosalvus</taxon>
    </lineage>
</organism>
<feature type="transmembrane region" description="Helical" evidence="1">
    <location>
        <begin position="206"/>
        <end position="222"/>
    </location>
</feature>
<feature type="transmembrane region" description="Helical" evidence="1">
    <location>
        <begin position="390"/>
        <end position="414"/>
    </location>
</feature>
<feature type="transmembrane region" description="Helical" evidence="1">
    <location>
        <begin position="161"/>
        <end position="179"/>
    </location>
</feature>
<name>A0A9E7NDB8_9EURY</name>
<proteinExistence type="predicted"/>
<keyword evidence="1" id="KW-0812">Transmembrane</keyword>
<feature type="transmembrane region" description="Helical" evidence="1">
    <location>
        <begin position="33"/>
        <end position="57"/>
    </location>
</feature>
<dbReference type="Proteomes" id="UP001056855">
    <property type="component" value="Chromosome"/>
</dbReference>
<keyword evidence="1" id="KW-0472">Membrane</keyword>
<dbReference type="GeneID" id="73289560"/>
<accession>A0A9E7NDB8</accession>
<evidence type="ECO:0000313" key="3">
    <source>
        <dbReference type="Proteomes" id="UP001056855"/>
    </source>
</evidence>
<feature type="transmembrane region" description="Helical" evidence="1">
    <location>
        <begin position="106"/>
        <end position="125"/>
    </location>
</feature>
<feature type="transmembrane region" description="Helical" evidence="1">
    <location>
        <begin position="328"/>
        <end position="352"/>
    </location>
</feature>
<gene>
    <name evidence="2" type="ORF">NGM29_05900</name>
</gene>
<sequence length="555" mass="61746">MYTPHLQYWVAITITLTIIALLVMFFGDVQGKYSGLLGILAIIYITGFPLLRGYYFYALSDGFGHLGYVRDVGTYSIIQRTNLYPGMHLEAGIIGLITSHSPETSIMLMIPMAVLLFTLSVGVAVRRLTNHQTSTSVGVLMSLFIAPNMSAQNPLLEPTPSSVAIFFSAFPILVLLFLIDQRKWQYTTILLISFVSLLLFHPQYAVAFILFTATVSFLIYLLPTRIPGRISRDTGILSIILGILIYGWIIDKTGMRGALVYLMRSVLEIGETSSAGIQTRGEGLAAVGTSIIEIALKILSPKIFLCILAVATIIRIEAVRRSRLRRWYLSHASVYFISCSTVALFIIVYSSIGQLIQAVRYSAFLLVFITIFAALGVGISQKNRLGSLKIGLTIILIICLVVTVPVYFLSPYIYQGSPNTPESEFTGYDITFTYQGEAGVATTRGEPDRFWTGLYGDYENRVQGPRSDNKVLADIDSNRAESYYVPYHWNSSTPSGAISKEIYVISSERAKEIDVELYSGLRFTKDELRLLETDTRSKKIVDTKGNTVYLVHPME</sequence>
<protein>
    <submittedName>
        <fullName evidence="2">Uncharacterized protein</fullName>
    </submittedName>
</protein>
<reference evidence="2" key="1">
    <citation type="submission" date="2022-06" db="EMBL/GenBank/DDBJ databases">
        <title>Diverse halophilic archaea isolated from saline environments.</title>
        <authorList>
            <person name="Cui H.-L."/>
        </authorList>
    </citation>
    <scope>NUCLEOTIDE SEQUENCE</scope>
    <source>
        <strain evidence="2">WLHS1</strain>
    </source>
</reference>
<feature type="transmembrane region" description="Helical" evidence="1">
    <location>
        <begin position="358"/>
        <end position="378"/>
    </location>
</feature>